<feature type="transmembrane region" description="Helical" evidence="1">
    <location>
        <begin position="103"/>
        <end position="124"/>
    </location>
</feature>
<protein>
    <recommendedName>
        <fullName evidence="2">7TM GPCR serpentine receptor class x (Srx) domain-containing protein</fullName>
    </recommendedName>
</protein>
<keyword evidence="1" id="KW-0812">Transmembrane</keyword>
<keyword evidence="4" id="KW-1185">Reference proteome</keyword>
<dbReference type="PANTHER" id="PTHR23017">
    <property type="entry name" value="SERPENTINE RECEPTOR, CLASS X"/>
    <property type="match status" value="1"/>
</dbReference>
<feature type="domain" description="7TM GPCR serpentine receptor class x (Srx)" evidence="2">
    <location>
        <begin position="1"/>
        <end position="125"/>
    </location>
</feature>
<name>A0AAN5CM70_9BILA</name>
<dbReference type="PANTHER" id="PTHR23017:SF44">
    <property type="entry name" value="G-PROTEIN COUPLED RECEPTORS FAMILY 1 PROFILE DOMAIN-CONTAINING PROTEIN"/>
    <property type="match status" value="1"/>
</dbReference>
<keyword evidence="1" id="KW-0472">Membrane</keyword>
<evidence type="ECO:0000313" key="4">
    <source>
        <dbReference type="Proteomes" id="UP001328107"/>
    </source>
</evidence>
<dbReference type="InterPro" id="IPR019430">
    <property type="entry name" value="7TM_GPCR_serpentine_rcpt_Srx"/>
</dbReference>
<organism evidence="3 4">
    <name type="scientific">Pristionchus mayeri</name>
    <dbReference type="NCBI Taxonomy" id="1317129"/>
    <lineage>
        <taxon>Eukaryota</taxon>
        <taxon>Metazoa</taxon>
        <taxon>Ecdysozoa</taxon>
        <taxon>Nematoda</taxon>
        <taxon>Chromadorea</taxon>
        <taxon>Rhabditida</taxon>
        <taxon>Rhabditina</taxon>
        <taxon>Diplogasteromorpha</taxon>
        <taxon>Diplogasteroidea</taxon>
        <taxon>Neodiplogasteridae</taxon>
        <taxon>Pristionchus</taxon>
    </lineage>
</organism>
<proteinExistence type="predicted"/>
<feature type="transmembrane region" description="Helical" evidence="1">
    <location>
        <begin position="70"/>
        <end position="91"/>
    </location>
</feature>
<comment type="caution">
    <text evidence="3">The sequence shown here is derived from an EMBL/GenBank/DDBJ whole genome shotgun (WGS) entry which is preliminary data.</text>
</comment>
<evidence type="ECO:0000259" key="2">
    <source>
        <dbReference type="Pfam" id="PF10328"/>
    </source>
</evidence>
<gene>
    <name evidence="3" type="ORF">PMAYCL1PPCAC_17094</name>
</gene>
<reference evidence="4" key="1">
    <citation type="submission" date="2022-10" db="EMBL/GenBank/DDBJ databases">
        <title>Genome assembly of Pristionchus species.</title>
        <authorList>
            <person name="Yoshida K."/>
            <person name="Sommer R.J."/>
        </authorList>
    </citation>
    <scope>NUCLEOTIDE SEQUENCE [LARGE SCALE GENOMIC DNA]</scope>
    <source>
        <strain evidence="4">RS5460</strain>
    </source>
</reference>
<feature type="non-terminal residue" evidence="3">
    <location>
        <position position="1"/>
    </location>
</feature>
<evidence type="ECO:0000256" key="1">
    <source>
        <dbReference type="SAM" id="Phobius"/>
    </source>
</evidence>
<dbReference type="SUPFAM" id="SSF81321">
    <property type="entry name" value="Family A G protein-coupled receptor-like"/>
    <property type="match status" value="1"/>
</dbReference>
<dbReference type="AlphaFoldDB" id="A0AAN5CM70"/>
<evidence type="ECO:0000313" key="3">
    <source>
        <dbReference type="EMBL" id="GMR46899.1"/>
    </source>
</evidence>
<dbReference type="Pfam" id="PF10328">
    <property type="entry name" value="7TM_GPCR_Srx"/>
    <property type="match status" value="1"/>
</dbReference>
<dbReference type="EMBL" id="BTRK01000004">
    <property type="protein sequence ID" value="GMR46899.1"/>
    <property type="molecule type" value="Genomic_DNA"/>
</dbReference>
<sequence length="153" mass="17569">CEYYLDFAAWGYMMEEQCADFRLYTYFYRYAVMLLLVAVLDIASVLKVRYIQSSRVSTTSARNNSLERRLLYQACAQASLFLADLVSAFVILSHFESHQWPQFFLSTIVWVAAMGADGIMIFVFNKEIRNVIFNAIKCKISSVSSSTNMSRLS</sequence>
<feature type="non-terminal residue" evidence="3">
    <location>
        <position position="153"/>
    </location>
</feature>
<keyword evidence="1" id="KW-1133">Transmembrane helix</keyword>
<accession>A0AAN5CM70</accession>
<dbReference type="Proteomes" id="UP001328107">
    <property type="component" value="Unassembled WGS sequence"/>
</dbReference>
<feature type="transmembrane region" description="Helical" evidence="1">
    <location>
        <begin position="30"/>
        <end position="50"/>
    </location>
</feature>